<evidence type="ECO:0000256" key="10">
    <source>
        <dbReference type="ARBA" id="ARBA00023270"/>
    </source>
</evidence>
<dbReference type="SUPFAM" id="SSF56276">
    <property type="entry name" value="S-adenosylmethionine decarboxylase"/>
    <property type="match status" value="1"/>
</dbReference>
<dbReference type="GO" id="GO:0008295">
    <property type="term" value="P:spermidine biosynthetic process"/>
    <property type="evidence" value="ECO:0007669"/>
    <property type="project" value="UniProtKB-UniRule"/>
</dbReference>
<evidence type="ECO:0000256" key="7">
    <source>
        <dbReference type="ARBA" id="ARBA00023115"/>
    </source>
</evidence>
<dbReference type="PANTHER" id="PTHR33866">
    <property type="entry name" value="S-ADENOSYLMETHIONINE DECARBOXYLASE PROENZYME"/>
    <property type="match status" value="1"/>
</dbReference>
<proteinExistence type="inferred from homology"/>
<organism evidence="16 17">
    <name type="scientific">Vulcanimicrobium alpinum</name>
    <dbReference type="NCBI Taxonomy" id="3016050"/>
    <lineage>
        <taxon>Bacteria</taxon>
        <taxon>Bacillati</taxon>
        <taxon>Vulcanimicrobiota</taxon>
        <taxon>Vulcanimicrobiia</taxon>
        <taxon>Vulcanimicrobiales</taxon>
        <taxon>Vulcanimicrobiaceae</taxon>
        <taxon>Vulcanimicrobium</taxon>
    </lineage>
</organism>
<dbReference type="EMBL" id="AP025523">
    <property type="protein sequence ID" value="BDE05346.1"/>
    <property type="molecule type" value="Genomic_DNA"/>
</dbReference>
<feature type="site" description="Cleavage (non-hydrolytic); by autolysis" evidence="15">
    <location>
        <begin position="62"/>
        <end position="63"/>
    </location>
</feature>
<keyword evidence="17" id="KW-1185">Reference proteome</keyword>
<keyword evidence="4 15" id="KW-0210">Decarboxylase</keyword>
<comment type="cofactor">
    <cofactor evidence="15">
        <name>pyruvate</name>
        <dbReference type="ChEBI" id="CHEBI:15361"/>
    </cofactor>
    <text evidence="15">Binds 1 pyruvoyl group covalently per subunit.</text>
</comment>
<dbReference type="FunFam" id="3.30.360.110:FF:000001">
    <property type="entry name" value="S-adenosylmethionine decarboxylase proenzyme"/>
    <property type="match status" value="1"/>
</dbReference>
<dbReference type="InterPro" id="IPR016067">
    <property type="entry name" value="S-AdoMet_deCO2ase_core"/>
</dbReference>
<feature type="modified residue" description="Pyruvic acid (Ser); by autocatalysis" evidence="15">
    <location>
        <position position="63"/>
    </location>
</feature>
<evidence type="ECO:0000256" key="3">
    <source>
        <dbReference type="ARBA" id="ARBA00022691"/>
    </source>
</evidence>
<dbReference type="AlphaFoldDB" id="A0AAN1XVR8"/>
<keyword evidence="9 15" id="KW-0456">Lyase</keyword>
<dbReference type="RefSeq" id="WP_317996395.1">
    <property type="nucleotide sequence ID" value="NZ_AP025523.1"/>
</dbReference>
<dbReference type="Gene3D" id="3.30.160.750">
    <property type="match status" value="1"/>
</dbReference>
<dbReference type="InterPro" id="IPR003826">
    <property type="entry name" value="AdoMetDC_fam_prok"/>
</dbReference>
<protein>
    <recommendedName>
        <fullName evidence="15">S-adenosylmethionine decarboxylase proenzyme</fullName>
        <shortName evidence="15">AdoMetDC</shortName>
        <shortName evidence="15">SAMDC</shortName>
        <ecNumber evidence="15">4.1.1.50</ecNumber>
    </recommendedName>
    <component>
        <recommendedName>
            <fullName evidence="15">S-adenosylmethionine decarboxylase beta chain</fullName>
        </recommendedName>
    </component>
    <component>
        <recommendedName>
            <fullName evidence="15">S-adenosylmethionine decarboxylase alpha chain</fullName>
        </recommendedName>
    </component>
</protein>
<evidence type="ECO:0000256" key="9">
    <source>
        <dbReference type="ARBA" id="ARBA00023239"/>
    </source>
</evidence>
<name>A0AAN1XVR8_UNVUL</name>
<feature type="chain" id="PRO_5042649961" description="S-adenosylmethionine decarboxylase alpha chain" evidence="15">
    <location>
        <begin position="63"/>
        <end position="137"/>
    </location>
</feature>
<comment type="pathway">
    <text evidence="1 15">Amine and polyamine biosynthesis; S-adenosylmethioninamine biosynthesis; S-adenosylmethioninamine from S-adenosyl-L-methionine: step 1/1.</text>
</comment>
<sequence>MKALGTHIVCELSGCNPATLTDVDAVRAMMEAAARAANATIVTSAFHRFQPQGVSGVVVIEESHLSIHTWPETGYAAMDFYTCGDHTDPWAACEYAAEAMGATQMLTTEVKRGIEAGAGRFTHVVTADHDTRELAIA</sequence>
<dbReference type="Gene3D" id="3.30.360.110">
    <property type="entry name" value="S-adenosylmethionine decarboxylase domain"/>
    <property type="match status" value="1"/>
</dbReference>
<dbReference type="InterPro" id="IPR042286">
    <property type="entry name" value="AdoMetDC_C"/>
</dbReference>
<evidence type="ECO:0000313" key="17">
    <source>
        <dbReference type="Proteomes" id="UP001317532"/>
    </source>
</evidence>
<evidence type="ECO:0000256" key="14">
    <source>
        <dbReference type="ARBA" id="ARBA00061583"/>
    </source>
</evidence>
<feature type="active site" description="Proton acceptor; for processing activity" evidence="15">
    <location>
        <position position="68"/>
    </location>
</feature>
<keyword evidence="6 15" id="KW-0745">Spermidine biosynthesis</keyword>
<dbReference type="Proteomes" id="UP001317532">
    <property type="component" value="Chromosome"/>
</dbReference>
<evidence type="ECO:0000256" key="12">
    <source>
        <dbReference type="ARBA" id="ARBA00048112"/>
    </source>
</evidence>
<evidence type="ECO:0000256" key="11">
    <source>
        <dbReference type="ARBA" id="ARBA00023317"/>
    </source>
</evidence>
<evidence type="ECO:0000256" key="4">
    <source>
        <dbReference type="ARBA" id="ARBA00022793"/>
    </source>
</evidence>
<feature type="active site" description="Proton donor; for catalytic activity" evidence="15">
    <location>
        <position position="83"/>
    </location>
</feature>
<dbReference type="PANTHER" id="PTHR33866:SF2">
    <property type="entry name" value="S-ADENOSYLMETHIONINE DECARBOXYLASE PROENZYME"/>
    <property type="match status" value="1"/>
</dbReference>
<feature type="active site" description="Schiff-base intermediate with substrate; via pyruvic acid" evidence="15">
    <location>
        <position position="63"/>
    </location>
</feature>
<keyword evidence="10 15" id="KW-0704">Schiff base</keyword>
<dbReference type="InterPro" id="IPR017716">
    <property type="entry name" value="S-AdoMet_deCOase_pro-enz"/>
</dbReference>
<evidence type="ECO:0000256" key="5">
    <source>
        <dbReference type="ARBA" id="ARBA00022813"/>
    </source>
</evidence>
<feature type="chain" id="PRO_5042649960" description="S-adenosylmethionine decarboxylase beta chain" evidence="15">
    <location>
        <begin position="1"/>
        <end position="62"/>
    </location>
</feature>
<comment type="function">
    <text evidence="13 15">Catalyzes the decarboxylation of S-adenosylmethionine to S-adenosylmethioninamine (dcAdoMet), the propylamine donor required for the synthesis of the polyamines spermine and spermidine from the diamine putrescine.</text>
</comment>
<dbReference type="NCBIfam" id="TIGR03330">
    <property type="entry name" value="SAM_DCase_Bsu"/>
    <property type="match status" value="1"/>
</dbReference>
<dbReference type="KEGG" id="vab:WPS_06220"/>
<comment type="similarity">
    <text evidence="14 15">Belongs to the prokaryotic AdoMetDC family. Type 1 subfamily.</text>
</comment>
<dbReference type="InterPro" id="IPR042284">
    <property type="entry name" value="AdoMetDC_N"/>
</dbReference>
<comment type="PTM">
    <text evidence="15">Is synthesized initially as an inactive proenzyme. Formation of the active enzyme involves a self-maturation process in which the active site pyruvoyl group is generated from an internal serine residue via an autocatalytic post-translational modification. Two non-identical subunits are generated from the proenzyme in this reaction, and the pyruvate is formed at the N-terminus of the alpha chain, which is derived from the carboxyl end of the proenzyme. The post-translation cleavage follows an unusual pathway, termed non-hydrolytic serinolysis, in which the side chain hydroxyl group of the serine supplies its oxygen atom to form the C-terminus of the beta chain, while the remainder of the serine residue undergoes an oxidative deamination to produce ammonia and the pyruvoyl group blocking the N-terminus of the alpha chain.</text>
</comment>
<comment type="catalytic activity">
    <reaction evidence="12 15">
        <text>S-adenosyl-L-methionine + H(+) = S-adenosyl 3-(methylsulfanyl)propylamine + CO2</text>
        <dbReference type="Rhea" id="RHEA:15981"/>
        <dbReference type="ChEBI" id="CHEBI:15378"/>
        <dbReference type="ChEBI" id="CHEBI:16526"/>
        <dbReference type="ChEBI" id="CHEBI:57443"/>
        <dbReference type="ChEBI" id="CHEBI:59789"/>
        <dbReference type="EC" id="4.1.1.50"/>
    </reaction>
</comment>
<evidence type="ECO:0000256" key="15">
    <source>
        <dbReference type="HAMAP-Rule" id="MF_00464"/>
    </source>
</evidence>
<reference evidence="16 17" key="1">
    <citation type="journal article" date="2022" name="ISME Commun">
        <title>Vulcanimicrobium alpinus gen. nov. sp. nov., the first cultivated representative of the candidate phylum 'Eremiobacterota', is a metabolically versatile aerobic anoxygenic phototroph.</title>
        <authorList>
            <person name="Yabe S."/>
            <person name="Muto K."/>
            <person name="Abe K."/>
            <person name="Yokota A."/>
            <person name="Staudigel H."/>
            <person name="Tebo B.M."/>
        </authorList>
    </citation>
    <scope>NUCLEOTIDE SEQUENCE [LARGE SCALE GENOMIC DNA]</scope>
    <source>
        <strain evidence="16 17">WC8-2</strain>
    </source>
</reference>
<dbReference type="EC" id="4.1.1.50" evidence="15"/>
<accession>A0AAN1XVR8</accession>
<evidence type="ECO:0000256" key="1">
    <source>
        <dbReference type="ARBA" id="ARBA00004911"/>
    </source>
</evidence>
<evidence type="ECO:0000256" key="6">
    <source>
        <dbReference type="ARBA" id="ARBA00023066"/>
    </source>
</evidence>
<keyword evidence="3 15" id="KW-0949">S-adenosyl-L-methionine</keyword>
<dbReference type="HAMAP" id="MF_00464">
    <property type="entry name" value="AdoMetDC_1"/>
    <property type="match status" value="1"/>
</dbReference>
<gene>
    <name evidence="15 16" type="primary">speH</name>
    <name evidence="16" type="ORF">WPS_06220</name>
</gene>
<keyword evidence="11 15" id="KW-0670">Pyruvate</keyword>
<dbReference type="GO" id="GO:0004014">
    <property type="term" value="F:adenosylmethionine decarboxylase activity"/>
    <property type="evidence" value="ECO:0007669"/>
    <property type="project" value="UniProtKB-UniRule"/>
</dbReference>
<dbReference type="GO" id="GO:0005829">
    <property type="term" value="C:cytosol"/>
    <property type="evidence" value="ECO:0007669"/>
    <property type="project" value="TreeGrafter"/>
</dbReference>
<keyword evidence="8 15" id="KW-0865">Zymogen</keyword>
<evidence type="ECO:0000256" key="13">
    <source>
        <dbReference type="ARBA" id="ARBA00056215"/>
    </source>
</evidence>
<evidence type="ECO:0000256" key="2">
    <source>
        <dbReference type="ARBA" id="ARBA00011601"/>
    </source>
</evidence>
<evidence type="ECO:0000256" key="8">
    <source>
        <dbReference type="ARBA" id="ARBA00023145"/>
    </source>
</evidence>
<keyword evidence="7 15" id="KW-0620">Polyamine biosynthesis</keyword>
<keyword evidence="5 15" id="KW-0068">Autocatalytic cleavage</keyword>
<evidence type="ECO:0000313" key="16">
    <source>
        <dbReference type="EMBL" id="BDE05346.1"/>
    </source>
</evidence>
<comment type="subunit">
    <text evidence="2 15">Heterotetramer of two alpha and two beta chains arranged as a dimer of alpha/beta heterodimers.</text>
</comment>
<dbReference type="Pfam" id="PF02675">
    <property type="entry name" value="AdoMet_dc"/>
    <property type="match status" value="1"/>
</dbReference>